<proteinExistence type="inferred from homology"/>
<evidence type="ECO:0000256" key="1">
    <source>
        <dbReference type="ARBA" id="ARBA00006538"/>
    </source>
</evidence>
<organism evidence="4 5">
    <name type="scientific">Actinoalloteichus caeruleus DSM 43889</name>
    <dbReference type="NCBI Taxonomy" id="1120930"/>
    <lineage>
        <taxon>Bacteria</taxon>
        <taxon>Bacillati</taxon>
        <taxon>Actinomycetota</taxon>
        <taxon>Actinomycetes</taxon>
        <taxon>Pseudonocardiales</taxon>
        <taxon>Pseudonocardiaceae</taxon>
        <taxon>Actinoalloteichus</taxon>
        <taxon>Actinoalloteichus cyanogriseus</taxon>
    </lineage>
</organism>
<comment type="caution">
    <text evidence="4">The sequence shown here is derived from an EMBL/GenBank/DDBJ whole genome shotgun (WGS) entry which is preliminary data.</text>
</comment>
<comment type="similarity">
    <text evidence="1">Belongs to the C/M/P thioester hydrolase family.</text>
</comment>
<dbReference type="PIRSF" id="PIRSF016521">
    <property type="entry name" value="Acyl-CoA_hydro"/>
    <property type="match status" value="1"/>
</dbReference>
<reference evidence="4 5" key="2">
    <citation type="submission" date="2022-06" db="EMBL/GenBank/DDBJ databases">
        <title>Genomic Encyclopedia of Type Strains, Phase I: the one thousand microbial genomes (KMG-I) project.</title>
        <authorList>
            <person name="Kyrpides N."/>
        </authorList>
    </citation>
    <scope>NUCLEOTIDE SEQUENCE [LARGE SCALE GENOMIC DNA]</scope>
    <source>
        <strain evidence="4 5">DSM 43889</strain>
    </source>
</reference>
<sequence length="429" mass="46084">MELEIDPLDGLVDRCPAVRVRANPHVGVKLEVSVTDAAGHDWGSLNTFGADVSGLVDTARDEPLVGTYEGVDPTGPWWSMSFTNRGTAPTDFVSSADWLDYRVVAQAGRVTETRWIRRRWAADGVERRELNDNGVRLTVFTPAGDEPAPGVLVVPGFAGEAAIQPRAALLASHGYVAAVVDYLPNGPGPPHLVEIPVEVVTTGLSVLARQPRVAADRVGVYASSVGTEGAFAALALTDHEPVRCVVAISPSSVIWQASSGEGPSIRTSSWSHRGEPLPWVRVHANRLLPEMLAHAIRDRVTRYPRPSALHLRSSYAAGLRDYTAVSAARIPVERVRCPLLLISGEDDQLWPAPDMAATILHRRDAHGVGEEDENIVFPDAGHFLRPPLVPTTAAWNENLVSGGSAAGTASADRAGWEASLRFLRRHLGA</sequence>
<evidence type="ECO:0000313" key="4">
    <source>
        <dbReference type="EMBL" id="MCP2334179.1"/>
    </source>
</evidence>
<accession>A0ABT1JNS6</accession>
<dbReference type="InterPro" id="IPR029058">
    <property type="entry name" value="AB_hydrolase_fold"/>
</dbReference>
<dbReference type="RefSeq" id="WP_026418507.1">
    <property type="nucleotide sequence ID" value="NZ_AUBJ02000001.1"/>
</dbReference>
<dbReference type="Proteomes" id="UP000791080">
    <property type="component" value="Unassembled WGS sequence"/>
</dbReference>
<dbReference type="Gene3D" id="3.40.50.1820">
    <property type="entry name" value="alpha/beta hydrolase"/>
    <property type="match status" value="1"/>
</dbReference>
<dbReference type="EMBL" id="AUBJ02000001">
    <property type="protein sequence ID" value="MCP2334179.1"/>
    <property type="molecule type" value="Genomic_DNA"/>
</dbReference>
<dbReference type="SUPFAM" id="SSF53474">
    <property type="entry name" value="alpha/beta-Hydrolases"/>
    <property type="match status" value="1"/>
</dbReference>
<dbReference type="InterPro" id="IPR006862">
    <property type="entry name" value="Thio_Ohase/aa_AcTrfase"/>
</dbReference>
<keyword evidence="5" id="KW-1185">Reference proteome</keyword>
<dbReference type="Pfam" id="PF04775">
    <property type="entry name" value="Bile_Hydr_Trans"/>
    <property type="match status" value="1"/>
</dbReference>
<dbReference type="InterPro" id="IPR042490">
    <property type="entry name" value="Thio_Ohase/BAAT_N"/>
</dbReference>
<dbReference type="Gene3D" id="2.60.40.2240">
    <property type="entry name" value="Acyl-CoA thioester hydrolase/BAAT N-terminal domain"/>
    <property type="match status" value="1"/>
</dbReference>
<dbReference type="PANTHER" id="PTHR10824">
    <property type="entry name" value="ACYL-COENZYME A THIOESTERASE-RELATED"/>
    <property type="match status" value="1"/>
</dbReference>
<dbReference type="PANTHER" id="PTHR10824:SF4">
    <property type="entry name" value="ACYL-COENZYME A THIOESTERASE 1-LIKE"/>
    <property type="match status" value="1"/>
</dbReference>
<feature type="domain" description="BAAT/Acyl-CoA thioester hydrolase C-terminal" evidence="3">
    <location>
        <begin position="203"/>
        <end position="428"/>
    </location>
</feature>
<dbReference type="InterPro" id="IPR014940">
    <property type="entry name" value="BAAT_C"/>
</dbReference>
<keyword evidence="4" id="KW-0378">Hydrolase</keyword>
<dbReference type="Pfam" id="PF08840">
    <property type="entry name" value="BAAT_C"/>
    <property type="match status" value="1"/>
</dbReference>
<dbReference type="GO" id="GO:0016787">
    <property type="term" value="F:hydrolase activity"/>
    <property type="evidence" value="ECO:0007669"/>
    <property type="project" value="UniProtKB-KW"/>
</dbReference>
<protein>
    <submittedName>
        <fullName evidence="4">Dienelactone hydrolase</fullName>
    </submittedName>
</protein>
<gene>
    <name evidence="4" type="ORF">G443_004449</name>
</gene>
<name>A0ABT1JNS6_ACTCY</name>
<evidence type="ECO:0000259" key="3">
    <source>
        <dbReference type="Pfam" id="PF08840"/>
    </source>
</evidence>
<evidence type="ECO:0000313" key="5">
    <source>
        <dbReference type="Proteomes" id="UP000791080"/>
    </source>
</evidence>
<dbReference type="InterPro" id="IPR016662">
    <property type="entry name" value="Acyl-CoA_thioEstase_long-chain"/>
</dbReference>
<feature type="domain" description="Acyl-CoA thioester hydrolase/bile acid-CoA amino acid N-acetyltransferase" evidence="2">
    <location>
        <begin position="23"/>
        <end position="131"/>
    </location>
</feature>
<evidence type="ECO:0000259" key="2">
    <source>
        <dbReference type="Pfam" id="PF04775"/>
    </source>
</evidence>
<reference evidence="4 5" key="1">
    <citation type="submission" date="2013-07" db="EMBL/GenBank/DDBJ databases">
        <authorList>
            <consortium name="DOE Joint Genome Institute"/>
            <person name="Reeve W."/>
            <person name="Huntemann M."/>
            <person name="Han J."/>
            <person name="Chen A."/>
            <person name="Kyrpides N."/>
            <person name="Mavromatis K."/>
            <person name="Markowitz V."/>
            <person name="Palaniappan K."/>
            <person name="Ivanova N."/>
            <person name="Schaumberg A."/>
            <person name="Pati A."/>
            <person name="Liolios K."/>
            <person name="Nordberg H.P."/>
            <person name="Cantor M.N."/>
            <person name="Hua S.X."/>
            <person name="Woyke T."/>
        </authorList>
    </citation>
    <scope>NUCLEOTIDE SEQUENCE [LARGE SCALE GENOMIC DNA]</scope>
    <source>
        <strain evidence="4 5">DSM 43889</strain>
    </source>
</reference>